<dbReference type="Pfam" id="PF12697">
    <property type="entry name" value="Abhydrolase_6"/>
    <property type="match status" value="1"/>
</dbReference>
<dbReference type="InterPro" id="IPR050471">
    <property type="entry name" value="AB_hydrolase"/>
</dbReference>
<accession>A0ABV1WMU0</accession>
<dbReference type="Proteomes" id="UP001474181">
    <property type="component" value="Unassembled WGS sequence"/>
</dbReference>
<name>A0ABV1WMU0_9ACTN</name>
<evidence type="ECO:0000313" key="3">
    <source>
        <dbReference type="EMBL" id="MER7178193.1"/>
    </source>
</evidence>
<dbReference type="PANTHER" id="PTHR43433:SF5">
    <property type="entry name" value="AB HYDROLASE-1 DOMAIN-CONTAINING PROTEIN"/>
    <property type="match status" value="1"/>
</dbReference>
<proteinExistence type="predicted"/>
<comment type="caution">
    <text evidence="3">The sequence shown here is derived from an EMBL/GenBank/DDBJ whole genome shotgun (WGS) entry which is preliminary data.</text>
</comment>
<evidence type="ECO:0000313" key="4">
    <source>
        <dbReference type="Proteomes" id="UP001474181"/>
    </source>
</evidence>
<dbReference type="SUPFAM" id="SSF53474">
    <property type="entry name" value="alpha/beta-Hydrolases"/>
    <property type="match status" value="1"/>
</dbReference>
<protein>
    <submittedName>
        <fullName evidence="3">Alpha/beta fold hydrolase</fullName>
    </submittedName>
</protein>
<dbReference type="InterPro" id="IPR000639">
    <property type="entry name" value="Epox_hydrolase-like"/>
</dbReference>
<dbReference type="RefSeq" id="WP_350776297.1">
    <property type="nucleotide sequence ID" value="NZ_JBEPEK010000006.1"/>
</dbReference>
<evidence type="ECO:0000259" key="2">
    <source>
        <dbReference type="Pfam" id="PF12697"/>
    </source>
</evidence>
<sequence length="267" mass="28335">MPYVSANGIRLAYERTGEGDPVLFIMGSGAGGRVWTTHQTPAVNKAGYQSIIFDNRGIAPSDVPPGPYTLADMVADTVGLIEALDAGPCHLVGTSLGASIAQEIAAGRPELVRSAVMLATRAHSDVFRQALSRSDQVLAESGVQLPQGYATPNTVLQMFSPKTLNNDDAVSLWLDVFELYGDAGAASNGQAWVDSGSDRRERLRKITVPCRVIAFTDDVICPPHLGAAVADAIPECDFVEIGDAGHLGNLERPDEVNTAIIEFLGKF</sequence>
<dbReference type="PRINTS" id="PR00412">
    <property type="entry name" value="EPOXHYDRLASE"/>
</dbReference>
<gene>
    <name evidence="3" type="ORF">ABT404_01650</name>
</gene>
<dbReference type="GO" id="GO:0016787">
    <property type="term" value="F:hydrolase activity"/>
    <property type="evidence" value="ECO:0007669"/>
    <property type="project" value="UniProtKB-KW"/>
</dbReference>
<feature type="domain" description="AB hydrolase-1" evidence="2">
    <location>
        <begin position="23"/>
        <end position="257"/>
    </location>
</feature>
<keyword evidence="1" id="KW-0560">Oxidoreductase</keyword>
<dbReference type="PANTHER" id="PTHR43433">
    <property type="entry name" value="HYDROLASE, ALPHA/BETA FOLD FAMILY PROTEIN"/>
    <property type="match status" value="1"/>
</dbReference>
<organism evidence="3 4">
    <name type="scientific">Streptomyces hyaluromycini</name>
    <dbReference type="NCBI Taxonomy" id="1377993"/>
    <lineage>
        <taxon>Bacteria</taxon>
        <taxon>Bacillati</taxon>
        <taxon>Actinomycetota</taxon>
        <taxon>Actinomycetes</taxon>
        <taxon>Kitasatosporales</taxon>
        <taxon>Streptomycetaceae</taxon>
        <taxon>Streptomyces</taxon>
    </lineage>
</organism>
<dbReference type="Gene3D" id="3.40.50.1820">
    <property type="entry name" value="alpha/beta hydrolase"/>
    <property type="match status" value="1"/>
</dbReference>
<keyword evidence="1" id="KW-0575">Peroxidase</keyword>
<reference evidence="3 4" key="1">
    <citation type="submission" date="2024-06" db="EMBL/GenBank/DDBJ databases">
        <title>The Natural Products Discovery Center: Release of the First 8490 Sequenced Strains for Exploring Actinobacteria Biosynthetic Diversity.</title>
        <authorList>
            <person name="Kalkreuter E."/>
            <person name="Kautsar S.A."/>
            <person name="Yang D."/>
            <person name="Bader C.D."/>
            <person name="Teijaro C.N."/>
            <person name="Fluegel L."/>
            <person name="Davis C.M."/>
            <person name="Simpson J.R."/>
            <person name="Lauterbach L."/>
            <person name="Steele A.D."/>
            <person name="Gui C."/>
            <person name="Meng S."/>
            <person name="Li G."/>
            <person name="Viehrig K."/>
            <person name="Ye F."/>
            <person name="Su P."/>
            <person name="Kiefer A.F."/>
            <person name="Nichols A."/>
            <person name="Cepeda A.J."/>
            <person name="Yan W."/>
            <person name="Fan B."/>
            <person name="Jiang Y."/>
            <person name="Adhikari A."/>
            <person name="Zheng C.-J."/>
            <person name="Schuster L."/>
            <person name="Cowan T.M."/>
            <person name="Smanski M.J."/>
            <person name="Chevrette M.G."/>
            <person name="De Carvalho L.P.S."/>
            <person name="Shen B."/>
        </authorList>
    </citation>
    <scope>NUCLEOTIDE SEQUENCE [LARGE SCALE GENOMIC DNA]</scope>
    <source>
        <strain evidence="3 4">NPDC000234</strain>
    </source>
</reference>
<keyword evidence="4" id="KW-1185">Reference proteome</keyword>
<dbReference type="EMBL" id="JBEPEK010000006">
    <property type="protein sequence ID" value="MER7178193.1"/>
    <property type="molecule type" value="Genomic_DNA"/>
</dbReference>
<dbReference type="InterPro" id="IPR029058">
    <property type="entry name" value="AB_hydrolase_fold"/>
</dbReference>
<keyword evidence="3" id="KW-0378">Hydrolase</keyword>
<dbReference type="InterPro" id="IPR000073">
    <property type="entry name" value="AB_hydrolase_1"/>
</dbReference>
<evidence type="ECO:0000256" key="1">
    <source>
        <dbReference type="ARBA" id="ARBA00022559"/>
    </source>
</evidence>